<dbReference type="GO" id="GO:0007165">
    <property type="term" value="P:signal transduction"/>
    <property type="evidence" value="ECO:0007669"/>
    <property type="project" value="UniProtKB-KW"/>
</dbReference>
<keyword evidence="8" id="KW-0675">Receptor</keyword>
<organism evidence="8 9">
    <name type="scientific">Roseibium aggregatum</name>
    <dbReference type="NCBI Taxonomy" id="187304"/>
    <lineage>
        <taxon>Bacteria</taxon>
        <taxon>Pseudomonadati</taxon>
        <taxon>Pseudomonadota</taxon>
        <taxon>Alphaproteobacteria</taxon>
        <taxon>Hyphomicrobiales</taxon>
        <taxon>Stappiaceae</taxon>
        <taxon>Roseibium</taxon>
    </lineage>
</organism>
<feature type="domain" description="HAMP" evidence="7">
    <location>
        <begin position="235"/>
        <end position="287"/>
    </location>
</feature>
<dbReference type="Pfam" id="PF00672">
    <property type="entry name" value="HAMP"/>
    <property type="match status" value="1"/>
</dbReference>
<comment type="similarity">
    <text evidence="2">Belongs to the methyl-accepting chemotaxis (MCP) protein family.</text>
</comment>
<feature type="coiled-coil region" evidence="4">
    <location>
        <begin position="124"/>
        <end position="191"/>
    </location>
</feature>
<evidence type="ECO:0000256" key="4">
    <source>
        <dbReference type="SAM" id="Coils"/>
    </source>
</evidence>
<dbReference type="Proteomes" id="UP000048926">
    <property type="component" value="Unassembled WGS sequence"/>
</dbReference>
<dbReference type="Gene3D" id="6.10.340.10">
    <property type="match status" value="1"/>
</dbReference>
<feature type="domain" description="Methyl-accepting transducer" evidence="6">
    <location>
        <begin position="321"/>
        <end position="564"/>
    </location>
</feature>
<dbReference type="PROSITE" id="PS50111">
    <property type="entry name" value="CHEMOTAXIS_TRANSDUC_2"/>
    <property type="match status" value="1"/>
</dbReference>
<dbReference type="EMBL" id="CXST01000001">
    <property type="protein sequence ID" value="CTQ43397.1"/>
    <property type="molecule type" value="Genomic_DNA"/>
</dbReference>
<name>A0A0M6Y2A2_9HYPH</name>
<dbReference type="PROSITE" id="PS50885">
    <property type="entry name" value="HAMP"/>
    <property type="match status" value="1"/>
</dbReference>
<reference evidence="9" key="1">
    <citation type="submission" date="2015-07" db="EMBL/GenBank/DDBJ databases">
        <authorList>
            <person name="Rodrigo-Torres Lidia"/>
            <person name="Arahal R.David."/>
        </authorList>
    </citation>
    <scope>NUCLEOTIDE SEQUENCE [LARGE SCALE GENOMIC DNA]</scope>
    <source>
        <strain evidence="9">CECT 4801</strain>
    </source>
</reference>
<feature type="coiled-coil region" evidence="4">
    <location>
        <begin position="278"/>
        <end position="305"/>
    </location>
</feature>
<evidence type="ECO:0000313" key="8">
    <source>
        <dbReference type="EMBL" id="CTQ43397.1"/>
    </source>
</evidence>
<dbReference type="OrthoDB" id="3289104at2"/>
<dbReference type="Gene3D" id="1.10.287.950">
    <property type="entry name" value="Methyl-accepting chemotaxis protein"/>
    <property type="match status" value="1"/>
</dbReference>
<dbReference type="SMART" id="SM00283">
    <property type="entry name" value="MA"/>
    <property type="match status" value="1"/>
</dbReference>
<keyword evidence="5" id="KW-0472">Membrane</keyword>
<evidence type="ECO:0000259" key="6">
    <source>
        <dbReference type="PROSITE" id="PS50111"/>
    </source>
</evidence>
<protein>
    <submittedName>
        <fullName evidence="8">Ribose and galactose chemoreceptor protein</fullName>
    </submittedName>
</protein>
<dbReference type="SUPFAM" id="SSF58104">
    <property type="entry name" value="Methyl-accepting chemotaxis protein (MCP) signaling domain"/>
    <property type="match status" value="1"/>
</dbReference>
<evidence type="ECO:0000256" key="5">
    <source>
        <dbReference type="SAM" id="Phobius"/>
    </source>
</evidence>
<dbReference type="CDD" id="cd06225">
    <property type="entry name" value="HAMP"/>
    <property type="match status" value="1"/>
</dbReference>
<keyword evidence="5" id="KW-0812">Transmembrane</keyword>
<evidence type="ECO:0000256" key="3">
    <source>
        <dbReference type="PROSITE-ProRule" id="PRU00284"/>
    </source>
</evidence>
<dbReference type="Pfam" id="PF00015">
    <property type="entry name" value="MCPsignal"/>
    <property type="match status" value="1"/>
</dbReference>
<evidence type="ECO:0000313" key="9">
    <source>
        <dbReference type="Proteomes" id="UP000048926"/>
    </source>
</evidence>
<gene>
    <name evidence="8" type="primary">trg</name>
    <name evidence="8" type="ORF">LAL4801_01835</name>
</gene>
<dbReference type="STRING" id="187304.B0E33_21050"/>
<dbReference type="PANTHER" id="PTHR32089">
    <property type="entry name" value="METHYL-ACCEPTING CHEMOTAXIS PROTEIN MCPB"/>
    <property type="match status" value="1"/>
</dbReference>
<keyword evidence="1 3" id="KW-0807">Transducer</keyword>
<evidence type="ECO:0000256" key="2">
    <source>
        <dbReference type="ARBA" id="ARBA00029447"/>
    </source>
</evidence>
<accession>A0A0M6Y2A2</accession>
<evidence type="ECO:0000259" key="7">
    <source>
        <dbReference type="PROSITE" id="PS50885"/>
    </source>
</evidence>
<feature type="transmembrane region" description="Helical" evidence="5">
    <location>
        <begin position="214"/>
        <end position="237"/>
    </location>
</feature>
<dbReference type="InterPro" id="IPR003660">
    <property type="entry name" value="HAMP_dom"/>
</dbReference>
<dbReference type="SMART" id="SM00304">
    <property type="entry name" value="HAMP"/>
    <property type="match status" value="1"/>
</dbReference>
<feature type="transmembrane region" description="Helical" evidence="5">
    <location>
        <begin position="12"/>
        <end position="35"/>
    </location>
</feature>
<dbReference type="PANTHER" id="PTHR32089:SF112">
    <property type="entry name" value="LYSOZYME-LIKE PROTEIN-RELATED"/>
    <property type="match status" value="1"/>
</dbReference>
<sequence>MFASNPIATSVAAKILALVAFLSLGLLVVAAVAIIQMGLIGKELQNIADKDIPLTQAISQVANHQLQQAAVIERIMRVSGLTSGEDAESTAALKSTLAALNEQVSDEILKAEALALSALEKSASDTQRDEFSQTLEQLKRIENEYQTYSAEIAGILAKIEQNNLSDASTLLVELEKEQTRLDHELVSLLTEIERFTQTAASSAEEHEKQAFQQIAITAALTLIMCLIGSVLFARYLISRPLHQVTAGLLELARGNTDVEVNVRTNDEIGQVASAFETFRENTIEMKRLQEQAREEEMQAEADRRDTRLRLADELERLLMTSCDTAVSALSELASGADELARNSHETIERSNTVAAAAEQATASVQSVASASEELASSIHEISRQITLANSSTSRTSEQAEVSGETVGKLSTSAEEITDVLKLISDIAAQTNLLALNATIEAARAGEAGKGFAVVASEVKALATQTGQATDQIGSQLSGVQSGAATCSDAITTVVKAMMEIREQISGIASAIEEQNAVTSEIAKNAHQVAQGSADITFNISEVNQAAQVSGDRVQEVVGGIQNISSQITTIRDGLGDFLGHLRAA</sequence>
<dbReference type="InterPro" id="IPR004089">
    <property type="entry name" value="MCPsignal_dom"/>
</dbReference>
<keyword evidence="5" id="KW-1133">Transmembrane helix</keyword>
<keyword evidence="4" id="KW-0175">Coiled coil</keyword>
<evidence type="ECO:0000256" key="1">
    <source>
        <dbReference type="ARBA" id="ARBA00023224"/>
    </source>
</evidence>
<keyword evidence="9" id="KW-1185">Reference proteome</keyword>
<dbReference type="RefSeq" id="WP_055655497.1">
    <property type="nucleotide sequence ID" value="NZ_CXST01000001.1"/>
</dbReference>
<dbReference type="AlphaFoldDB" id="A0A0M6Y2A2"/>
<dbReference type="GO" id="GO:0016020">
    <property type="term" value="C:membrane"/>
    <property type="evidence" value="ECO:0007669"/>
    <property type="project" value="InterPro"/>
</dbReference>
<proteinExistence type="inferred from homology"/>